<dbReference type="KEGG" id="fmr:Fuma_02590"/>
<dbReference type="EMBL" id="CP017641">
    <property type="protein sequence ID" value="APZ91792.1"/>
    <property type="molecule type" value="Genomic_DNA"/>
</dbReference>
<reference evidence="3 5" key="1">
    <citation type="journal article" date="2016" name="Front. Microbiol.">
        <title>Fuerstia marisgermanicae gen. nov., sp. nov., an Unusual Member of the Phylum Planctomycetes from the German Wadden Sea.</title>
        <authorList>
            <person name="Kohn T."/>
            <person name="Heuer A."/>
            <person name="Jogler M."/>
            <person name="Vollmers J."/>
            <person name="Boedeker C."/>
            <person name="Bunk B."/>
            <person name="Rast P."/>
            <person name="Borchert D."/>
            <person name="Glockner I."/>
            <person name="Freese H.M."/>
            <person name="Klenk H.P."/>
            <person name="Overmann J."/>
            <person name="Kaster A.K."/>
            <person name="Rohde M."/>
            <person name="Wiegand S."/>
            <person name="Jogler C."/>
        </authorList>
    </citation>
    <scope>NUCLEOTIDE SEQUENCE [LARGE SCALE GENOMIC DNA]</scope>
    <source>
        <strain evidence="3 5">NH11</strain>
    </source>
</reference>
<proteinExistence type="predicted"/>
<sequence>MKRIVDGVNYYQVVFTLPEQLSSLALGNRRVIFNLLFHAAWKSLKTVLEDEQAYEAAAAMVLHTWNQHLDAHVHVHAVVPGGGPSLTNPGTWKNSVPPRHERSTRWWLVDADDLRFEFREQFLAGLR</sequence>
<dbReference type="KEGG" id="fmr:Fuma_01386"/>
<evidence type="ECO:0000259" key="1">
    <source>
        <dbReference type="Pfam" id="PF04986"/>
    </source>
</evidence>
<dbReference type="AlphaFoldDB" id="A0A1P8WCY9"/>
<gene>
    <name evidence="2" type="ORF">Fuma_01386</name>
    <name evidence="3" type="ORF">Fuma_01533</name>
    <name evidence="4" type="ORF">Fuma_02590</name>
</gene>
<dbReference type="PANTHER" id="PTHR37023">
    <property type="entry name" value="TRANSPOSASE"/>
    <property type="match status" value="1"/>
</dbReference>
<dbReference type="InterPro" id="IPR007069">
    <property type="entry name" value="Transposase_32"/>
</dbReference>
<dbReference type="Pfam" id="PF04986">
    <property type="entry name" value="Y2_Tnp"/>
    <property type="match status" value="1"/>
</dbReference>
<accession>A0A1P8WCY9</accession>
<dbReference type="GO" id="GO:0004803">
    <property type="term" value="F:transposase activity"/>
    <property type="evidence" value="ECO:0007669"/>
    <property type="project" value="InterPro"/>
</dbReference>
<feature type="domain" description="Transposase IS801/IS1294" evidence="1">
    <location>
        <begin position="60"/>
        <end position="125"/>
    </location>
</feature>
<keyword evidence="5" id="KW-1185">Reference proteome</keyword>
<dbReference type="PANTHER" id="PTHR37023:SF1">
    <property type="entry name" value="ISSOD25 TRANSPOSASE TNPA_ISSOD25"/>
    <property type="match status" value="1"/>
</dbReference>
<evidence type="ECO:0000313" key="4">
    <source>
        <dbReference type="EMBL" id="APZ92978.1"/>
    </source>
</evidence>
<dbReference type="STRING" id="1891926.Fuma_01386"/>
<organism evidence="3 5">
    <name type="scientific">Fuerstiella marisgermanici</name>
    <dbReference type="NCBI Taxonomy" id="1891926"/>
    <lineage>
        <taxon>Bacteria</taxon>
        <taxon>Pseudomonadati</taxon>
        <taxon>Planctomycetota</taxon>
        <taxon>Planctomycetia</taxon>
        <taxon>Planctomycetales</taxon>
        <taxon>Planctomycetaceae</taxon>
        <taxon>Fuerstiella</taxon>
    </lineage>
</organism>
<dbReference type="KEGG" id="fmr:Fuma_01533"/>
<dbReference type="EMBL" id="CP017641">
    <property type="protein sequence ID" value="APZ91935.1"/>
    <property type="molecule type" value="Genomic_DNA"/>
</dbReference>
<dbReference type="Proteomes" id="UP000187735">
    <property type="component" value="Chromosome"/>
</dbReference>
<dbReference type="GO" id="GO:0006313">
    <property type="term" value="P:DNA transposition"/>
    <property type="evidence" value="ECO:0007669"/>
    <property type="project" value="InterPro"/>
</dbReference>
<dbReference type="GO" id="GO:0003677">
    <property type="term" value="F:DNA binding"/>
    <property type="evidence" value="ECO:0007669"/>
    <property type="project" value="InterPro"/>
</dbReference>
<dbReference type="EMBL" id="CP017641">
    <property type="protein sequence ID" value="APZ92978.1"/>
    <property type="molecule type" value="Genomic_DNA"/>
</dbReference>
<evidence type="ECO:0000313" key="2">
    <source>
        <dbReference type="EMBL" id="APZ91792.1"/>
    </source>
</evidence>
<evidence type="ECO:0000313" key="5">
    <source>
        <dbReference type="Proteomes" id="UP000187735"/>
    </source>
</evidence>
<name>A0A1P8WCY9_9PLAN</name>
<evidence type="ECO:0000313" key="3">
    <source>
        <dbReference type="EMBL" id="APZ91935.1"/>
    </source>
</evidence>
<protein>
    <submittedName>
        <fullName evidence="3">Transposase</fullName>
    </submittedName>
</protein>